<dbReference type="RefSeq" id="WP_119716361.1">
    <property type="nucleotide sequence ID" value="NZ_OMOH01000011.1"/>
</dbReference>
<dbReference type="Pfam" id="PF11241">
    <property type="entry name" value="DUF3043"/>
    <property type="match status" value="1"/>
</dbReference>
<dbReference type="OrthoDB" id="5194448at2"/>
<dbReference type="EMBL" id="OMOH01000011">
    <property type="protein sequence ID" value="SPF69260.1"/>
    <property type="molecule type" value="Genomic_DNA"/>
</dbReference>
<evidence type="ECO:0008006" key="5">
    <source>
        <dbReference type="Google" id="ProtNLM"/>
    </source>
</evidence>
<gene>
    <name evidence="3" type="ORF">PROPJV5_2215</name>
</gene>
<keyword evidence="2" id="KW-1133">Transmembrane helix</keyword>
<protein>
    <recommendedName>
        <fullName evidence="5">DUF3043 domain-containing protein</fullName>
    </recommendedName>
</protein>
<feature type="transmembrane region" description="Helical" evidence="2">
    <location>
        <begin position="96"/>
        <end position="117"/>
    </location>
</feature>
<evidence type="ECO:0000256" key="1">
    <source>
        <dbReference type="SAM" id="MobiDB-lite"/>
    </source>
</evidence>
<keyword evidence="2" id="KW-0472">Membrane</keyword>
<dbReference type="Proteomes" id="UP000265962">
    <property type="component" value="Unassembled WGS sequence"/>
</dbReference>
<reference evidence="4" key="1">
    <citation type="submission" date="2018-02" db="EMBL/GenBank/DDBJ databases">
        <authorList>
            <person name="Hornung B."/>
        </authorList>
    </citation>
    <scope>NUCLEOTIDE SEQUENCE [LARGE SCALE GENOMIC DNA]</scope>
</reference>
<dbReference type="AlphaFoldDB" id="A0A375I757"/>
<proteinExistence type="predicted"/>
<evidence type="ECO:0000313" key="3">
    <source>
        <dbReference type="EMBL" id="SPF69260.1"/>
    </source>
</evidence>
<feature type="region of interest" description="Disordered" evidence="1">
    <location>
        <begin position="1"/>
        <end position="45"/>
    </location>
</feature>
<keyword evidence="2" id="KW-0812">Transmembrane</keyword>
<evidence type="ECO:0000313" key="4">
    <source>
        <dbReference type="Proteomes" id="UP000265962"/>
    </source>
</evidence>
<organism evidence="3 4">
    <name type="scientific">Propionibacterium ruminifibrarum</name>
    <dbReference type="NCBI Taxonomy" id="1962131"/>
    <lineage>
        <taxon>Bacteria</taxon>
        <taxon>Bacillati</taxon>
        <taxon>Actinomycetota</taxon>
        <taxon>Actinomycetes</taxon>
        <taxon>Propionibacteriales</taxon>
        <taxon>Propionibacteriaceae</taxon>
        <taxon>Propionibacterium</taxon>
    </lineage>
</organism>
<dbReference type="InterPro" id="IPR021403">
    <property type="entry name" value="DUF3043"/>
</dbReference>
<name>A0A375I757_9ACTN</name>
<feature type="transmembrane region" description="Helical" evidence="2">
    <location>
        <begin position="123"/>
        <end position="145"/>
    </location>
</feature>
<sequence>MASLRFKKTAKAADEEVADAAEAEAPVQRPAPRTKNAPTPSRKQAEAARMQRLHPVLTKKEQRARNREIDYRRREEAFRTANARPERVLLRNNVDAHWSVCEFAWPVVLILIAAMLATQWLPWLSVVSSIGIWAYFLLCGMDVFFRWRSYKKEAYARIPGFNPKGKRLVSDMMSRMITLRRFRNPGCAVKRGEKY</sequence>
<feature type="compositionally biased region" description="Basic residues" evidence="1">
    <location>
        <begin position="1"/>
        <end position="10"/>
    </location>
</feature>
<evidence type="ECO:0000256" key="2">
    <source>
        <dbReference type="SAM" id="Phobius"/>
    </source>
</evidence>
<keyword evidence="4" id="KW-1185">Reference proteome</keyword>
<accession>A0A375I757</accession>